<feature type="region of interest" description="Disordered" evidence="9">
    <location>
        <begin position="690"/>
        <end position="749"/>
    </location>
</feature>
<dbReference type="GO" id="GO:0007097">
    <property type="term" value="P:nuclear migration"/>
    <property type="evidence" value="ECO:0007669"/>
    <property type="project" value="TreeGrafter"/>
</dbReference>
<evidence type="ECO:0000256" key="9">
    <source>
        <dbReference type="SAM" id="MobiDB-lite"/>
    </source>
</evidence>
<name>A0AAW0UUX2_SCYPA</name>
<dbReference type="Proteomes" id="UP001487740">
    <property type="component" value="Unassembled WGS sequence"/>
</dbReference>
<feature type="compositionally biased region" description="Acidic residues" evidence="9">
    <location>
        <begin position="586"/>
        <end position="597"/>
    </location>
</feature>
<evidence type="ECO:0000313" key="11">
    <source>
        <dbReference type="EMBL" id="KAK8403918.1"/>
    </source>
</evidence>
<feature type="region of interest" description="Disordered" evidence="9">
    <location>
        <begin position="468"/>
        <end position="495"/>
    </location>
</feature>
<evidence type="ECO:0000256" key="4">
    <source>
        <dbReference type="ARBA" id="ARBA00022989"/>
    </source>
</evidence>
<feature type="compositionally biased region" description="Polar residues" evidence="9">
    <location>
        <begin position="771"/>
        <end position="780"/>
    </location>
</feature>
<feature type="region of interest" description="Disordered" evidence="9">
    <location>
        <begin position="766"/>
        <end position="863"/>
    </location>
</feature>
<keyword evidence="8" id="KW-0175">Coiled coil</keyword>
<feature type="region of interest" description="Disordered" evidence="9">
    <location>
        <begin position="984"/>
        <end position="1022"/>
    </location>
</feature>
<evidence type="ECO:0000256" key="8">
    <source>
        <dbReference type="SAM" id="Coils"/>
    </source>
</evidence>
<dbReference type="GO" id="GO:0048471">
    <property type="term" value="C:perinuclear region of cytoplasm"/>
    <property type="evidence" value="ECO:0007669"/>
    <property type="project" value="TreeGrafter"/>
</dbReference>
<feature type="compositionally biased region" description="Basic residues" evidence="9">
    <location>
        <begin position="994"/>
        <end position="1006"/>
    </location>
</feature>
<keyword evidence="6" id="KW-0539">Nucleus</keyword>
<sequence>MVVIVVEAVRLEVREREKGLLSPQILLKDIEAHGPVLKSVVRQYERIAAAAASAPPSSPTPHCSRAVCNIPAVGTKDNIPRKARSLEKRWHQIYLRSLEWHYYLEGVIANFKEPQSTSGSESEDEPVSKLRRLSTSSASCGSTSGSSCPPSPRPAARHYTRRARTLRWSAADDSSLSEAGSYIEPSPAVAGGSHTHAQDDYVCVTGTPANDSASPPPCLGPEPMVIEPDQHKQGTTDSTSSPDCNTPDGAHSIGSSSSSASGNQDPVMVGSVGLNTVRARCGELTTSPDILADVNMIHNTHKSSTADITTEGEMEKHESSERQHCGSGSSEISGVRDSPSKTSCTNVERPSPNCAIFDFKHQDTDTEEAATNTHTSTATAACQANLNLVEGDPAKNRLYQVRRRSSTLCRESIRTRLEFSCDEEVDHDALQKIIDTAVPEELDWLNSNMSSDNELSGTEEEVMVHEHMDTGSDGGTPGQQQAPCAEQQPTQYPEAQRSISKESLNLLVSGAERLVREPIEGDEPPPVVSPRPHLQLQLNASLVGAAGSKQARVKQWIASQRREARLSASCVQDSCDASGELTTGESDVESASSDDMDASTATQRATSTKGSLRGSRDPLPSTDNTPTTERMAFFPSLQDSAQPKVVLRNRKRRSGEQRPLSVSELTQLAARLDQTPTSVSETALHCLLSATPDTPTNDNQAFGATTTSTTTTTTPGTTSTTSTTSPTSTSDAAPSSTPPKTTIAAPSPATAASLATMSNSTTITTNIASTGRISPSSFATGSLRRKKTRARRKSNLSLGRRTDSGSEGIALNLSGGSDHIQVSPTRRFSKSHSSGSDTCSHSRRQIVKSSSFSGGCRAGSGGMTSSTEKCVSDCGAVLGVPRTPTRRADKVCYSSDDSRCASPEPIMKELQSTRSPAHTARSLTQSDQDGPNTHEDMSSLSEQAWDNYQEYKYLSEPYSEDIDQDAARRLLEFGDDYRKYIDSDGASSFSGVPHRGRRTPPHRRLRSLAPSGPRDLDSDSDLDDLHHVIDQSRSQLTVTENVLKKYSSEAGLGLDYAEIVATTETNIRCLMDILPHLEMDGSLEPELEEVQSIVQRWEVLQAQAVERQRQSSQVRELQRQVKTLRLSLEALGKHASELTKADDIDSRVKLIQKLQEAKALQLEVSARKTEVSSINLAVHRFLTETGYSLASLKDDVADLYRLWDEADRRVSSEVSRLENVDAAWKLWESQAEELTKMLRQDSDTLRVLDVAIQTGSMTDTTTASMQGVARLLNEKRKTQPGKKFLLQHTKTQSVDIQGSSLSLTASGDECLSDSGTSGYESCSSEELSERERRLANLRRLARDLEASLHPNSQAWAAICKTLSSAEAELKGLQQHCRELVVRSSETLDQAKTSPQLRRRMWSKDCKVGKACRRSNTVSGSGRGGSRRGWVWRVVRAALPFQAALLLLFCVACLLEPNCCDHVNTLNLSLSPQLRYVHGPPPV</sequence>
<feature type="region of interest" description="Disordered" evidence="9">
    <location>
        <begin position="573"/>
        <end position="663"/>
    </location>
</feature>
<comment type="caution">
    <text evidence="11">The sequence shown here is derived from an EMBL/GenBank/DDBJ whole genome shotgun (WGS) entry which is preliminary data.</text>
</comment>
<feature type="compositionally biased region" description="Polar residues" evidence="9">
    <location>
        <begin position="910"/>
        <end position="931"/>
    </location>
</feature>
<feature type="compositionally biased region" description="Low complexity" evidence="9">
    <location>
        <begin position="134"/>
        <end position="148"/>
    </location>
</feature>
<evidence type="ECO:0000256" key="6">
    <source>
        <dbReference type="ARBA" id="ARBA00023242"/>
    </source>
</evidence>
<dbReference type="PANTHER" id="PTHR21524">
    <property type="entry name" value="SPECTRIN REPEAT CONTAINING NUCLEAR ENVELOPE PROTEIN 2"/>
    <property type="match status" value="1"/>
</dbReference>
<dbReference type="Pfam" id="PF10541">
    <property type="entry name" value="KASH"/>
    <property type="match status" value="1"/>
</dbReference>
<proteinExistence type="inferred from homology"/>
<keyword evidence="5 7" id="KW-0472">Membrane</keyword>
<feature type="region of interest" description="Disordered" evidence="9">
    <location>
        <begin position="113"/>
        <end position="267"/>
    </location>
</feature>
<feature type="region of interest" description="Disordered" evidence="9">
    <location>
        <begin position="910"/>
        <end position="939"/>
    </location>
</feature>
<feature type="compositionally biased region" description="Low complexity" evidence="9">
    <location>
        <begin position="704"/>
        <end position="749"/>
    </location>
</feature>
<organism evidence="11 12">
    <name type="scientific">Scylla paramamosain</name>
    <name type="common">Mud crab</name>
    <dbReference type="NCBI Taxonomy" id="85552"/>
    <lineage>
        <taxon>Eukaryota</taxon>
        <taxon>Metazoa</taxon>
        <taxon>Ecdysozoa</taxon>
        <taxon>Arthropoda</taxon>
        <taxon>Crustacea</taxon>
        <taxon>Multicrustacea</taxon>
        <taxon>Malacostraca</taxon>
        <taxon>Eumalacostraca</taxon>
        <taxon>Eucarida</taxon>
        <taxon>Decapoda</taxon>
        <taxon>Pleocyemata</taxon>
        <taxon>Brachyura</taxon>
        <taxon>Eubrachyura</taxon>
        <taxon>Portunoidea</taxon>
        <taxon>Portunidae</taxon>
        <taxon>Portuninae</taxon>
        <taxon>Scylla</taxon>
    </lineage>
</organism>
<evidence type="ECO:0000256" key="5">
    <source>
        <dbReference type="ARBA" id="ARBA00023136"/>
    </source>
</evidence>
<evidence type="ECO:0000313" key="12">
    <source>
        <dbReference type="Proteomes" id="UP001487740"/>
    </source>
</evidence>
<feature type="compositionally biased region" description="Polar residues" evidence="9">
    <location>
        <begin position="691"/>
        <end position="703"/>
    </location>
</feature>
<feature type="region of interest" description="Disordered" evidence="9">
    <location>
        <begin position="316"/>
        <end position="347"/>
    </location>
</feature>
<comment type="subcellular location">
    <subcellularLocation>
        <location evidence="1">Nucleus membrane</location>
    </subcellularLocation>
</comment>
<protein>
    <recommendedName>
        <fullName evidence="10">KASH domain-containing protein</fullName>
    </recommendedName>
</protein>
<comment type="similarity">
    <text evidence="2">Belongs to the nesprin family.</text>
</comment>
<feature type="compositionally biased region" description="Low complexity" evidence="9">
    <location>
        <begin position="249"/>
        <end position="262"/>
    </location>
</feature>
<evidence type="ECO:0000256" key="1">
    <source>
        <dbReference type="ARBA" id="ARBA00004126"/>
    </source>
</evidence>
<dbReference type="GO" id="GO:0019894">
    <property type="term" value="F:kinesin binding"/>
    <property type="evidence" value="ECO:0007669"/>
    <property type="project" value="TreeGrafter"/>
</dbReference>
<keyword evidence="4" id="KW-1133">Transmembrane helix</keyword>
<feature type="coiled-coil region" evidence="8">
    <location>
        <begin position="1327"/>
        <end position="1382"/>
    </location>
</feature>
<gene>
    <name evidence="11" type="ORF">O3P69_000167</name>
</gene>
<feature type="topological domain" description="Perinuclear space" evidence="7">
    <location>
        <begin position="1457"/>
        <end position="1482"/>
    </location>
</feature>
<reference evidence="11 12" key="1">
    <citation type="submission" date="2023-03" db="EMBL/GenBank/DDBJ databases">
        <title>High-quality genome of Scylla paramamosain provides insights in environmental adaptation.</title>
        <authorList>
            <person name="Zhang L."/>
        </authorList>
    </citation>
    <scope>NUCLEOTIDE SEQUENCE [LARGE SCALE GENOMIC DNA]</scope>
    <source>
        <strain evidence="11">LZ_2023a</strain>
        <tissue evidence="11">Muscle</tissue>
    </source>
</reference>
<feature type="compositionally biased region" description="Polar residues" evidence="9">
    <location>
        <begin position="235"/>
        <end position="244"/>
    </location>
</feature>
<keyword evidence="12" id="KW-1185">Reference proteome</keyword>
<evidence type="ECO:0000256" key="2">
    <source>
        <dbReference type="ARBA" id="ARBA00008619"/>
    </source>
</evidence>
<feature type="compositionally biased region" description="Polar residues" evidence="9">
    <location>
        <begin position="478"/>
        <end position="495"/>
    </location>
</feature>
<feature type="compositionally biased region" description="Basic residues" evidence="9">
    <location>
        <begin position="155"/>
        <end position="165"/>
    </location>
</feature>
<keyword evidence="3 7" id="KW-0812">Transmembrane</keyword>
<dbReference type="GO" id="GO:0031965">
    <property type="term" value="C:nuclear membrane"/>
    <property type="evidence" value="ECO:0007669"/>
    <property type="project" value="UniProtKB-SubCell"/>
</dbReference>
<dbReference type="SMART" id="SM01249">
    <property type="entry name" value="KASH"/>
    <property type="match status" value="1"/>
</dbReference>
<evidence type="ECO:0000256" key="7">
    <source>
        <dbReference type="PROSITE-ProRule" id="PRU00385"/>
    </source>
</evidence>
<dbReference type="PROSITE" id="PS51049">
    <property type="entry name" value="KASH"/>
    <property type="match status" value="1"/>
</dbReference>
<feature type="compositionally biased region" description="Polar residues" evidence="9">
    <location>
        <begin position="600"/>
        <end position="610"/>
    </location>
</feature>
<dbReference type="PANTHER" id="PTHR21524:SF5">
    <property type="entry name" value="SPECTRIN REPEAT CONTAINING NUCLEAR ENVELOPE PROTEIN 2"/>
    <property type="match status" value="1"/>
</dbReference>
<feature type="compositionally biased region" description="Basic residues" evidence="9">
    <location>
        <begin position="783"/>
        <end position="794"/>
    </location>
</feature>
<feature type="domain" description="KASH" evidence="10">
    <location>
        <begin position="1427"/>
        <end position="1482"/>
    </location>
</feature>
<feature type="topological domain" description="Cytoplasmic" evidence="7">
    <location>
        <begin position="1"/>
        <end position="1435"/>
    </location>
</feature>
<dbReference type="GO" id="GO:0006997">
    <property type="term" value="P:nucleus organization"/>
    <property type="evidence" value="ECO:0007669"/>
    <property type="project" value="TreeGrafter"/>
</dbReference>
<dbReference type="SUPFAM" id="SSF46966">
    <property type="entry name" value="Spectrin repeat"/>
    <property type="match status" value="1"/>
</dbReference>
<accession>A0AAW0UUX2</accession>
<feature type="coiled-coil region" evidence="8">
    <location>
        <begin position="1100"/>
        <end position="1134"/>
    </location>
</feature>
<dbReference type="InterPro" id="IPR012315">
    <property type="entry name" value="KASH"/>
</dbReference>
<evidence type="ECO:0000259" key="10">
    <source>
        <dbReference type="PROSITE" id="PS51049"/>
    </source>
</evidence>
<evidence type="ECO:0000256" key="3">
    <source>
        <dbReference type="ARBA" id="ARBA00022692"/>
    </source>
</evidence>
<dbReference type="GO" id="GO:0007010">
    <property type="term" value="P:cytoskeleton organization"/>
    <property type="evidence" value="ECO:0007669"/>
    <property type="project" value="TreeGrafter"/>
</dbReference>
<dbReference type="Gene3D" id="1.20.58.60">
    <property type="match status" value="1"/>
</dbReference>
<dbReference type="EMBL" id="JARAKH010000005">
    <property type="protein sequence ID" value="KAK8403918.1"/>
    <property type="molecule type" value="Genomic_DNA"/>
</dbReference>